<dbReference type="Gene3D" id="3.40.50.620">
    <property type="entry name" value="HUPs"/>
    <property type="match status" value="1"/>
</dbReference>
<evidence type="ECO:0000256" key="2">
    <source>
        <dbReference type="SAM" id="MobiDB-lite"/>
    </source>
</evidence>
<dbReference type="EMBL" id="CAUYUJ010016726">
    <property type="protein sequence ID" value="CAK0868215.1"/>
    <property type="molecule type" value="Genomic_DNA"/>
</dbReference>
<evidence type="ECO:0000256" key="1">
    <source>
        <dbReference type="ARBA" id="ARBA00005594"/>
    </source>
</evidence>
<proteinExistence type="inferred from homology"/>
<evidence type="ECO:0000313" key="3">
    <source>
        <dbReference type="EMBL" id="CAK0868215.1"/>
    </source>
</evidence>
<organism evidence="3 4">
    <name type="scientific">Prorocentrum cordatum</name>
    <dbReference type="NCBI Taxonomy" id="2364126"/>
    <lineage>
        <taxon>Eukaryota</taxon>
        <taxon>Sar</taxon>
        <taxon>Alveolata</taxon>
        <taxon>Dinophyceae</taxon>
        <taxon>Prorocentrales</taxon>
        <taxon>Prorocentraceae</taxon>
        <taxon>Prorocentrum</taxon>
    </lineage>
</organism>
<dbReference type="SUPFAM" id="SSF54236">
    <property type="entry name" value="Ubiquitin-like"/>
    <property type="match status" value="1"/>
</dbReference>
<reference evidence="3" key="1">
    <citation type="submission" date="2023-10" db="EMBL/GenBank/DDBJ databases">
        <authorList>
            <person name="Chen Y."/>
            <person name="Shah S."/>
            <person name="Dougan E. K."/>
            <person name="Thang M."/>
            <person name="Chan C."/>
        </authorList>
    </citation>
    <scope>NUCLEOTIDE SEQUENCE [LARGE SCALE GENOMIC DNA]</scope>
</reference>
<comment type="caution">
    <text evidence="3">The sequence shown here is derived from an EMBL/GenBank/DDBJ whole genome shotgun (WGS) entry which is preliminary data.</text>
</comment>
<dbReference type="InterPro" id="IPR029071">
    <property type="entry name" value="Ubiquitin-like_domsf"/>
</dbReference>
<dbReference type="SUPFAM" id="SSF52374">
    <property type="entry name" value="Nucleotidylyl transferase"/>
    <property type="match status" value="1"/>
</dbReference>
<dbReference type="Proteomes" id="UP001189429">
    <property type="component" value="Unassembled WGS sequence"/>
</dbReference>
<accession>A0ABN9V8A9</accession>
<gene>
    <name evidence="3" type="ORF">PCOR1329_LOCUS54954</name>
</gene>
<dbReference type="InterPro" id="IPR004493">
    <property type="entry name" value="Leu-tRNA-synth_Ia_arc/euk"/>
</dbReference>
<dbReference type="PANTHER" id="PTHR45794:SF1">
    <property type="entry name" value="LEUCINE--TRNA LIGASE, CYTOPLASMIC"/>
    <property type="match status" value="1"/>
</dbReference>
<protein>
    <recommendedName>
        <fullName evidence="5">Ubiquitin-like domain-containing protein</fullName>
    </recommendedName>
</protein>
<evidence type="ECO:0000313" key="4">
    <source>
        <dbReference type="Proteomes" id="UP001189429"/>
    </source>
</evidence>
<name>A0ABN9V8A9_9DINO</name>
<evidence type="ECO:0008006" key="5">
    <source>
        <dbReference type="Google" id="ProtNLM"/>
    </source>
</evidence>
<dbReference type="PANTHER" id="PTHR45794">
    <property type="entry name" value="LEUCYL-TRNA SYNTHETASE"/>
    <property type="match status" value="1"/>
</dbReference>
<dbReference type="InterPro" id="IPR014729">
    <property type="entry name" value="Rossmann-like_a/b/a_fold"/>
</dbReference>
<sequence length="651" mass="72780">MTRPASPLLPLATSENPCNDTAPASGTEMTLAAEIFASMQWHDTRFHDAVWHHEVNDEEDHEEGYKGITAGHDTIVQLKIKDHQDIGNRLELRNYQDIDIQREFIGHLDIGDQLGILIHHDTSDQLGAIDHKDVGERDPLGVPLNSDHDTDLDSDSSYLNHAHLLHDQPGLDDRVGTNKTTYMTATPTPTTASAQQPSEQHADNQECNDQSYMQVFVVTVTGKTIALDVMSCDTIGQVKGSIQDKKMEKQCLDAISSHVPAGENVIVTLQRSNHQQLDFSSTTNVLSTVDARDLHETLHKDHEAINDTVNTFESESILHWSRPTGSPSDHDFRLAIYGYTRAGMDKLEVAVFARRLRQHISQVQHAVIGAFTVPVAPHAEMKASVETSVKKVKEEWCMPFDVVEILDIPDSEFGSASAPYICEKMKIGSHKEKDKLAKAKKEVYLKGFYSGVLSVGQYAGQKVMDVKDKIKEELIKQGQAARYFEPESRVVARSGDECVVALCDQWYLKYGDEDWTRRVKQHVDTDFNMFSDSALNDLSYAVGWLGDWACSRTFGLGTKLPWDEKWLIESLSDSTVYMAYYTVALLARGVSHLIEGESGIRPEDLTEEVFDFIFCLRDEPPAETPIAQDLASSEDARRVLLLVSTGPPLLR</sequence>
<feature type="region of interest" description="Disordered" evidence="2">
    <location>
        <begin position="169"/>
        <end position="205"/>
    </location>
</feature>
<comment type="similarity">
    <text evidence="1">Belongs to the class-I aminoacyl-tRNA synthetase family.</text>
</comment>
<feature type="compositionally biased region" description="Low complexity" evidence="2">
    <location>
        <begin position="184"/>
        <end position="198"/>
    </location>
</feature>
<keyword evidence="4" id="KW-1185">Reference proteome</keyword>
<dbReference type="Gene3D" id="3.10.20.90">
    <property type="entry name" value="Phosphatidylinositol 3-kinase Catalytic Subunit, Chain A, domain 1"/>
    <property type="match status" value="1"/>
</dbReference>